<reference evidence="2" key="2">
    <citation type="submission" date="2022-01" db="EMBL/GenBank/DDBJ databases">
        <authorList>
            <person name="Yamashiro T."/>
            <person name="Shiraishi A."/>
            <person name="Satake H."/>
            <person name="Nakayama K."/>
        </authorList>
    </citation>
    <scope>NUCLEOTIDE SEQUENCE</scope>
</reference>
<protein>
    <recommendedName>
        <fullName evidence="4">Reverse transcriptase domain-containing protein</fullName>
    </recommendedName>
</protein>
<organism evidence="2 3">
    <name type="scientific">Tanacetum coccineum</name>
    <dbReference type="NCBI Taxonomy" id="301880"/>
    <lineage>
        <taxon>Eukaryota</taxon>
        <taxon>Viridiplantae</taxon>
        <taxon>Streptophyta</taxon>
        <taxon>Embryophyta</taxon>
        <taxon>Tracheophyta</taxon>
        <taxon>Spermatophyta</taxon>
        <taxon>Magnoliopsida</taxon>
        <taxon>eudicotyledons</taxon>
        <taxon>Gunneridae</taxon>
        <taxon>Pentapetalae</taxon>
        <taxon>asterids</taxon>
        <taxon>campanulids</taxon>
        <taxon>Asterales</taxon>
        <taxon>Asteraceae</taxon>
        <taxon>Asteroideae</taxon>
        <taxon>Anthemideae</taxon>
        <taxon>Anthemidinae</taxon>
        <taxon>Tanacetum</taxon>
    </lineage>
</organism>
<evidence type="ECO:0008006" key="4">
    <source>
        <dbReference type="Google" id="ProtNLM"/>
    </source>
</evidence>
<sequence length="228" mass="25792">MPPKRTTTPMTDAAIKALIAQGVATALAENVMASKPKTMQDAIEIANDLMDQKIRTFAERQAENKRKLDNDNQAQQQPPKKQNVARAYSAGSSEKKEYAGTLPFAPENCRVIGKCNMRINPGMKLKEPTYQEVLDAFALTTYYLAFLITADVPVIYMHQFWATVTKHKASYRFKIKNKKFSVNVEVFKDILNICPRILGQEFDEPPTEEEALSFIRELGHSGEIMLHH</sequence>
<reference evidence="2" key="1">
    <citation type="journal article" date="2022" name="Int. J. Mol. Sci.">
        <title>Draft Genome of Tanacetum Coccineum: Genomic Comparison of Closely Related Tanacetum-Family Plants.</title>
        <authorList>
            <person name="Yamashiro T."/>
            <person name="Shiraishi A."/>
            <person name="Nakayama K."/>
            <person name="Satake H."/>
        </authorList>
    </citation>
    <scope>NUCLEOTIDE SEQUENCE</scope>
</reference>
<dbReference type="EMBL" id="BQNB010011899">
    <property type="protein sequence ID" value="GJS96607.1"/>
    <property type="molecule type" value="Genomic_DNA"/>
</dbReference>
<dbReference type="Proteomes" id="UP001151760">
    <property type="component" value="Unassembled WGS sequence"/>
</dbReference>
<evidence type="ECO:0000313" key="3">
    <source>
        <dbReference type="Proteomes" id="UP001151760"/>
    </source>
</evidence>
<evidence type="ECO:0000313" key="2">
    <source>
        <dbReference type="EMBL" id="GJS96607.1"/>
    </source>
</evidence>
<keyword evidence="3" id="KW-1185">Reference proteome</keyword>
<evidence type="ECO:0000256" key="1">
    <source>
        <dbReference type="SAM" id="MobiDB-lite"/>
    </source>
</evidence>
<gene>
    <name evidence="2" type="ORF">Tco_0803575</name>
</gene>
<proteinExistence type="predicted"/>
<accession>A0ABQ5A5P7</accession>
<feature type="region of interest" description="Disordered" evidence="1">
    <location>
        <begin position="62"/>
        <end position="84"/>
    </location>
</feature>
<feature type="compositionally biased region" description="Low complexity" evidence="1">
    <location>
        <begin position="71"/>
        <end position="82"/>
    </location>
</feature>
<comment type="caution">
    <text evidence="2">The sequence shown here is derived from an EMBL/GenBank/DDBJ whole genome shotgun (WGS) entry which is preliminary data.</text>
</comment>
<name>A0ABQ5A5P7_9ASTR</name>